<dbReference type="Gramene" id="PUZ51282">
    <property type="protein sequence ID" value="PUZ51282"/>
    <property type="gene ID" value="GQ55_6G170400"/>
</dbReference>
<evidence type="ECO:0000313" key="2">
    <source>
        <dbReference type="Proteomes" id="UP000244336"/>
    </source>
</evidence>
<evidence type="ECO:0000313" key="1">
    <source>
        <dbReference type="EMBL" id="PUZ51282.1"/>
    </source>
</evidence>
<organism evidence="1 2">
    <name type="scientific">Panicum hallii var. hallii</name>
    <dbReference type="NCBI Taxonomy" id="1504633"/>
    <lineage>
        <taxon>Eukaryota</taxon>
        <taxon>Viridiplantae</taxon>
        <taxon>Streptophyta</taxon>
        <taxon>Embryophyta</taxon>
        <taxon>Tracheophyta</taxon>
        <taxon>Spermatophyta</taxon>
        <taxon>Magnoliopsida</taxon>
        <taxon>Liliopsida</taxon>
        <taxon>Poales</taxon>
        <taxon>Poaceae</taxon>
        <taxon>PACMAD clade</taxon>
        <taxon>Panicoideae</taxon>
        <taxon>Panicodae</taxon>
        <taxon>Paniceae</taxon>
        <taxon>Panicinae</taxon>
        <taxon>Panicum</taxon>
        <taxon>Panicum sect. Panicum</taxon>
    </lineage>
</organism>
<gene>
    <name evidence="1" type="ORF">GQ55_6G170400</name>
</gene>
<reference evidence="1 2" key="1">
    <citation type="submission" date="2018-04" db="EMBL/GenBank/DDBJ databases">
        <title>WGS assembly of Panicum hallii var. hallii HAL2.</title>
        <authorList>
            <person name="Lovell J."/>
            <person name="Jenkins J."/>
            <person name="Lowry D."/>
            <person name="Mamidi S."/>
            <person name="Sreedasyam A."/>
            <person name="Weng X."/>
            <person name="Barry K."/>
            <person name="Bonette J."/>
            <person name="Campitelli B."/>
            <person name="Daum C."/>
            <person name="Gordon S."/>
            <person name="Gould B."/>
            <person name="Lipzen A."/>
            <person name="MacQueen A."/>
            <person name="Palacio-Mejia J."/>
            <person name="Plott C."/>
            <person name="Shakirov E."/>
            <person name="Shu S."/>
            <person name="Yoshinaga Y."/>
            <person name="Zane M."/>
            <person name="Rokhsar D."/>
            <person name="Grimwood J."/>
            <person name="Schmutz J."/>
            <person name="Juenger T."/>
        </authorList>
    </citation>
    <scope>NUCLEOTIDE SEQUENCE [LARGE SCALE GENOMIC DNA]</scope>
    <source>
        <strain evidence="2">cv. HAL2</strain>
    </source>
</reference>
<name>A0A2T7D6S5_9POAL</name>
<dbReference type="AlphaFoldDB" id="A0A2T7D6S5"/>
<keyword evidence="2" id="KW-1185">Reference proteome</keyword>
<dbReference type="EMBL" id="CM009754">
    <property type="protein sequence ID" value="PUZ51282.1"/>
    <property type="molecule type" value="Genomic_DNA"/>
</dbReference>
<dbReference type="Proteomes" id="UP000244336">
    <property type="component" value="Chromosome 6"/>
</dbReference>
<proteinExistence type="predicted"/>
<accession>A0A2T7D6S5</accession>
<sequence>MPKYFPITRTYFQYAIQTSLDVAVIMFYLAKTVVSISYYWGLTCSGLTNVFILAGMKLAVIAQWDICFSGSRKKPHGSVLDVFGRSFVPLHGSSSSWIKRGGN</sequence>
<protein>
    <submittedName>
        <fullName evidence="1">Uncharacterized protein</fullName>
    </submittedName>
</protein>